<dbReference type="RefSeq" id="XP_022092923.1">
    <property type="nucleotide sequence ID" value="XM_022237231.1"/>
</dbReference>
<evidence type="ECO:0000259" key="3">
    <source>
        <dbReference type="PROSITE" id="PS50850"/>
    </source>
</evidence>
<protein>
    <submittedName>
        <fullName evidence="5 6">Monocarboxylate transporter 11-like isoform X1</fullName>
    </submittedName>
</protein>
<dbReference type="PROSITE" id="PS50850">
    <property type="entry name" value="MFS"/>
    <property type="match status" value="1"/>
</dbReference>
<dbReference type="RefSeq" id="XP_022092924.1">
    <property type="nucleotide sequence ID" value="XM_022237232.1"/>
</dbReference>
<evidence type="ECO:0000256" key="1">
    <source>
        <dbReference type="ARBA" id="ARBA00004141"/>
    </source>
</evidence>
<evidence type="ECO:0000313" key="19">
    <source>
        <dbReference type="RefSeq" id="XP_022092938.1"/>
    </source>
</evidence>
<dbReference type="GO" id="GO:0008028">
    <property type="term" value="F:monocarboxylic acid transmembrane transporter activity"/>
    <property type="evidence" value="ECO:0007669"/>
    <property type="project" value="TreeGrafter"/>
</dbReference>
<keyword evidence="2" id="KW-0812">Transmembrane</keyword>
<feature type="domain" description="Major facilitator superfamily (MFS) profile" evidence="3">
    <location>
        <begin position="1"/>
        <end position="430"/>
    </location>
</feature>
<dbReference type="SUPFAM" id="SSF103473">
    <property type="entry name" value="MFS general substrate transporter"/>
    <property type="match status" value="1"/>
</dbReference>
<dbReference type="RefSeq" id="XP_022092940.1">
    <property type="nucleotide sequence ID" value="XM_022237248.1"/>
</dbReference>
<dbReference type="RefSeq" id="XP_022092932.1">
    <property type="nucleotide sequence ID" value="XM_022237240.1"/>
</dbReference>
<evidence type="ECO:0000313" key="13">
    <source>
        <dbReference type="RefSeq" id="XP_022092932.1"/>
    </source>
</evidence>
<dbReference type="RefSeq" id="XP_022092938.1">
    <property type="nucleotide sequence ID" value="XM_022237246.1"/>
</dbReference>
<dbReference type="Pfam" id="PF07690">
    <property type="entry name" value="MFS_1"/>
    <property type="match status" value="1"/>
</dbReference>
<feature type="transmembrane region" description="Helical" evidence="2">
    <location>
        <begin position="51"/>
        <end position="70"/>
    </location>
</feature>
<comment type="subcellular location">
    <subcellularLocation>
        <location evidence="1">Membrane</location>
        <topology evidence="1">Multi-pass membrane protein</topology>
    </subcellularLocation>
</comment>
<dbReference type="RefSeq" id="XP_022092926.1">
    <property type="nucleotide sequence ID" value="XM_022237234.1"/>
</dbReference>
<dbReference type="Proteomes" id="UP000694845">
    <property type="component" value="Unplaced"/>
</dbReference>
<organism evidence="4 11">
    <name type="scientific">Acanthaster planci</name>
    <name type="common">Crown-of-thorns starfish</name>
    <dbReference type="NCBI Taxonomy" id="133434"/>
    <lineage>
        <taxon>Eukaryota</taxon>
        <taxon>Metazoa</taxon>
        <taxon>Echinodermata</taxon>
        <taxon>Eleutherozoa</taxon>
        <taxon>Asterozoa</taxon>
        <taxon>Asteroidea</taxon>
        <taxon>Valvatacea</taxon>
        <taxon>Valvatida</taxon>
        <taxon>Acanthasteridae</taxon>
        <taxon>Acanthaster</taxon>
    </lineage>
</organism>
<dbReference type="RefSeq" id="XP_022092935.1">
    <property type="nucleotide sequence ID" value="XM_022237243.1"/>
</dbReference>
<feature type="transmembrane region" description="Helical" evidence="2">
    <location>
        <begin position="316"/>
        <end position="335"/>
    </location>
</feature>
<dbReference type="RefSeq" id="XP_022092933.1">
    <property type="nucleotide sequence ID" value="XM_022237241.1"/>
</dbReference>
<gene>
    <name evidence="5 6 7 8 9 10 11 12 13 14 15 16 17 18 19 20" type="primary">LOC110980497</name>
</gene>
<dbReference type="InterPro" id="IPR011701">
    <property type="entry name" value="MFS"/>
</dbReference>
<evidence type="ECO:0000313" key="10">
    <source>
        <dbReference type="RefSeq" id="XP_022092929.1"/>
    </source>
</evidence>
<evidence type="ECO:0000313" key="5">
    <source>
        <dbReference type="RefSeq" id="XP_022092923.1"/>
    </source>
</evidence>
<feature type="transmembrane region" description="Helical" evidence="2">
    <location>
        <begin position="285"/>
        <end position="304"/>
    </location>
</feature>
<evidence type="ECO:0000313" key="14">
    <source>
        <dbReference type="RefSeq" id="XP_022092933.1"/>
    </source>
</evidence>
<evidence type="ECO:0000313" key="16">
    <source>
        <dbReference type="RefSeq" id="XP_022092935.1"/>
    </source>
</evidence>
<feature type="transmembrane region" description="Helical" evidence="2">
    <location>
        <begin position="404"/>
        <end position="424"/>
    </location>
</feature>
<feature type="transmembrane region" description="Helical" evidence="2">
    <location>
        <begin position="341"/>
        <end position="363"/>
    </location>
</feature>
<evidence type="ECO:0000313" key="4">
    <source>
        <dbReference type="Proteomes" id="UP000694845"/>
    </source>
</evidence>
<dbReference type="InterPro" id="IPR036259">
    <property type="entry name" value="MFS_trans_sf"/>
</dbReference>
<dbReference type="RefSeq" id="XP_022092934.1">
    <property type="nucleotide sequence ID" value="XM_022237242.1"/>
</dbReference>
<dbReference type="KEGG" id="aplc:110980497"/>
<name>A0A8B7YKI2_ACAPL</name>
<feature type="transmembrane region" description="Helical" evidence="2">
    <location>
        <begin position="107"/>
        <end position="125"/>
    </location>
</feature>
<evidence type="ECO:0000313" key="9">
    <source>
        <dbReference type="RefSeq" id="XP_022092927.1"/>
    </source>
</evidence>
<dbReference type="Gene3D" id="1.20.1250.20">
    <property type="entry name" value="MFS general substrate transporter like domains"/>
    <property type="match status" value="1"/>
</dbReference>
<evidence type="ECO:0000313" key="8">
    <source>
        <dbReference type="RefSeq" id="XP_022092926.1"/>
    </source>
</evidence>
<evidence type="ECO:0000313" key="18">
    <source>
        <dbReference type="RefSeq" id="XP_022092937.1"/>
    </source>
</evidence>
<proteinExistence type="predicted"/>
<reference evidence="5 6" key="1">
    <citation type="submission" date="2025-04" db="UniProtKB">
        <authorList>
            <consortium name="RefSeq"/>
        </authorList>
    </citation>
    <scope>IDENTIFICATION</scope>
</reference>
<dbReference type="GO" id="GO:0016020">
    <property type="term" value="C:membrane"/>
    <property type="evidence" value="ECO:0007669"/>
    <property type="project" value="UniProtKB-SubCell"/>
</dbReference>
<evidence type="ECO:0000313" key="15">
    <source>
        <dbReference type="RefSeq" id="XP_022092934.1"/>
    </source>
</evidence>
<dbReference type="RefSeq" id="XP_022092930.1">
    <property type="nucleotide sequence ID" value="XM_022237238.1"/>
</dbReference>
<sequence>MMGVQCGPGCANGGWHAALCVHIDWLLWTGLLKGLGVMLPTLKEQFTADTWMIGGLIANITAVGSFAGLLSKPLEALFGTRNVVTVFGLILGVSVIVSSFSTSAIQMTLVLCFIAGPGLVIPNILSRAMTGRYFTTNYATVNGIATTGDGVGLIFAPLTQVLLDTYGWRGALLLLGAISMHLGVCGFLLRPSPLSAEGRDDYLPIISSEQEPSESNISDNETKSPLRILKDAIQAQGNIFGCAVCGRAAFWIAAHVYVLHLFVGTLWVIYFVPYAESKGFSGYEAVTFTTAAAIGNLVLRILVASMVGRGWLKLRLALLISMINCGTALLTLPWVHSYWLMIGNAVIFHGSLGAKASLCDIYTRELVGAEELVSAFSWMDLLVAIIQIALGFLPGWIFDQTGNYDTAFIILGLISLLPLVSLLMEDVINRRKG</sequence>
<dbReference type="RefSeq" id="XP_022092931.1">
    <property type="nucleotide sequence ID" value="XM_022237239.1"/>
</dbReference>
<dbReference type="InterPro" id="IPR020846">
    <property type="entry name" value="MFS_dom"/>
</dbReference>
<evidence type="ECO:0000313" key="11">
    <source>
        <dbReference type="RefSeq" id="XP_022092930.1"/>
    </source>
</evidence>
<dbReference type="RefSeq" id="XP_022092937.1">
    <property type="nucleotide sequence ID" value="XM_022237245.1"/>
</dbReference>
<evidence type="ECO:0000256" key="2">
    <source>
        <dbReference type="SAM" id="Phobius"/>
    </source>
</evidence>
<feature type="transmembrane region" description="Helical" evidence="2">
    <location>
        <begin position="137"/>
        <end position="158"/>
    </location>
</feature>
<accession>A0A8B7YKI2</accession>
<dbReference type="PANTHER" id="PTHR11360:SF303">
    <property type="entry name" value="MAJOR FACILITATOR SUPERFAMILY (MFS) PROFILE DOMAIN-CONTAINING PROTEIN"/>
    <property type="match status" value="1"/>
</dbReference>
<dbReference type="RefSeq" id="XP_022092936.1">
    <property type="nucleotide sequence ID" value="XM_022237244.1"/>
</dbReference>
<feature type="transmembrane region" description="Helical" evidence="2">
    <location>
        <begin position="375"/>
        <end position="398"/>
    </location>
</feature>
<dbReference type="InterPro" id="IPR050327">
    <property type="entry name" value="Proton-linked_MCT"/>
</dbReference>
<dbReference type="RefSeq" id="XP_022092925.1">
    <property type="nucleotide sequence ID" value="XM_022237233.1"/>
</dbReference>
<dbReference type="RefSeq" id="XP_022092929.1">
    <property type="nucleotide sequence ID" value="XM_022237237.1"/>
</dbReference>
<evidence type="ECO:0000313" key="17">
    <source>
        <dbReference type="RefSeq" id="XP_022092936.1"/>
    </source>
</evidence>
<evidence type="ECO:0000313" key="6">
    <source>
        <dbReference type="RefSeq" id="XP_022092924.1"/>
    </source>
</evidence>
<keyword evidence="2" id="KW-1133">Transmembrane helix</keyword>
<evidence type="ECO:0000313" key="20">
    <source>
        <dbReference type="RefSeq" id="XP_022092940.1"/>
    </source>
</evidence>
<evidence type="ECO:0000313" key="12">
    <source>
        <dbReference type="RefSeq" id="XP_022092931.1"/>
    </source>
</evidence>
<dbReference type="OrthoDB" id="6499973at2759"/>
<dbReference type="RefSeq" id="XP_022092927.1">
    <property type="nucleotide sequence ID" value="XM_022237235.1"/>
</dbReference>
<feature type="transmembrane region" description="Helical" evidence="2">
    <location>
        <begin position="82"/>
        <end position="101"/>
    </location>
</feature>
<dbReference type="AlphaFoldDB" id="A0A8B7YKI2"/>
<dbReference type="GeneID" id="110980497"/>
<feature type="transmembrane region" description="Helical" evidence="2">
    <location>
        <begin position="170"/>
        <end position="189"/>
    </location>
</feature>
<feature type="transmembrane region" description="Helical" evidence="2">
    <location>
        <begin position="248"/>
        <end position="273"/>
    </location>
</feature>
<keyword evidence="4" id="KW-1185">Reference proteome</keyword>
<evidence type="ECO:0000313" key="7">
    <source>
        <dbReference type="RefSeq" id="XP_022092925.1"/>
    </source>
</evidence>
<dbReference type="PANTHER" id="PTHR11360">
    <property type="entry name" value="MONOCARBOXYLATE TRANSPORTER"/>
    <property type="match status" value="1"/>
</dbReference>
<keyword evidence="2" id="KW-0472">Membrane</keyword>